<organism evidence="3 4">
    <name type="scientific">Vitis vinifera</name>
    <name type="common">Grape</name>
    <dbReference type="NCBI Taxonomy" id="29760"/>
    <lineage>
        <taxon>Eukaryota</taxon>
        <taxon>Viridiplantae</taxon>
        <taxon>Streptophyta</taxon>
        <taxon>Embryophyta</taxon>
        <taxon>Tracheophyta</taxon>
        <taxon>Spermatophyta</taxon>
        <taxon>Magnoliopsida</taxon>
        <taxon>eudicotyledons</taxon>
        <taxon>Gunneridae</taxon>
        <taxon>Pentapetalae</taxon>
        <taxon>rosids</taxon>
        <taxon>Vitales</taxon>
        <taxon>Vitaceae</taxon>
        <taxon>Viteae</taxon>
        <taxon>Vitis</taxon>
    </lineage>
</organism>
<dbReference type="Pfam" id="PF13976">
    <property type="entry name" value="gag_pre-integrs"/>
    <property type="match status" value="1"/>
</dbReference>
<comment type="caution">
    <text evidence="3">The sequence shown here is derived from an EMBL/GenBank/DDBJ whole genome shotgun (WGS) entry which is preliminary data.</text>
</comment>
<name>A0A438JLT9_VITVI</name>
<reference evidence="3 4" key="1">
    <citation type="journal article" date="2018" name="PLoS Genet.">
        <title>Population sequencing reveals clonal diversity and ancestral inbreeding in the grapevine cultivar Chardonnay.</title>
        <authorList>
            <person name="Roach M.J."/>
            <person name="Johnson D.L."/>
            <person name="Bohlmann J."/>
            <person name="van Vuuren H.J."/>
            <person name="Jones S.J."/>
            <person name="Pretorius I.S."/>
            <person name="Schmidt S.A."/>
            <person name="Borneman A.R."/>
        </authorList>
    </citation>
    <scope>NUCLEOTIDE SEQUENCE [LARGE SCALE GENOMIC DNA]</scope>
    <source>
        <strain evidence="4">cv. Chardonnay</strain>
        <tissue evidence="3">Leaf</tissue>
    </source>
</reference>
<dbReference type="Proteomes" id="UP000288805">
    <property type="component" value="Unassembled WGS sequence"/>
</dbReference>
<dbReference type="AlphaFoldDB" id="A0A438JLT9"/>
<dbReference type="Pfam" id="PF22936">
    <property type="entry name" value="Pol_BBD"/>
    <property type="match status" value="1"/>
</dbReference>
<feature type="domain" description="GAG-pre-integrase" evidence="1">
    <location>
        <begin position="181"/>
        <end position="219"/>
    </location>
</feature>
<dbReference type="PANTHER" id="PTHR47592:SF27">
    <property type="entry name" value="OS08G0421700 PROTEIN"/>
    <property type="match status" value="1"/>
</dbReference>
<evidence type="ECO:0000259" key="1">
    <source>
        <dbReference type="Pfam" id="PF13976"/>
    </source>
</evidence>
<evidence type="ECO:0000313" key="4">
    <source>
        <dbReference type="Proteomes" id="UP000288805"/>
    </source>
</evidence>
<dbReference type="InterPro" id="IPR054722">
    <property type="entry name" value="PolX-like_BBD"/>
</dbReference>
<dbReference type="EMBL" id="QGNW01000036">
    <property type="protein sequence ID" value="RVX09899.1"/>
    <property type="molecule type" value="Genomic_DNA"/>
</dbReference>
<feature type="domain" description="Retrovirus-related Pol polyprotein from transposon TNT 1-94-like beta-barrel" evidence="2">
    <location>
        <begin position="110"/>
        <end position="168"/>
    </location>
</feature>
<gene>
    <name evidence="3" type="primary">POLX_2005</name>
    <name evidence="3" type="ORF">CK203_013116</name>
</gene>
<dbReference type="Pfam" id="PF14223">
    <property type="entry name" value="Retrotran_gag_2"/>
    <property type="match status" value="1"/>
</dbReference>
<protein>
    <submittedName>
        <fullName evidence="3">Retrovirus-related Pol polyprotein from transposon TNT 1-94</fullName>
    </submittedName>
</protein>
<dbReference type="PANTHER" id="PTHR47592">
    <property type="entry name" value="PBF68 PROTEIN"/>
    <property type="match status" value="1"/>
</dbReference>
<proteinExistence type="predicted"/>
<dbReference type="InterPro" id="IPR025724">
    <property type="entry name" value="GAG-pre-integrase_dom"/>
</dbReference>
<evidence type="ECO:0000259" key="2">
    <source>
        <dbReference type="Pfam" id="PF22936"/>
    </source>
</evidence>
<accession>A0A438JLT9</accession>
<evidence type="ECO:0000313" key="3">
    <source>
        <dbReference type="EMBL" id="RVX09899.1"/>
    </source>
</evidence>
<sequence length="253" mass="28546">MNNMDWKDLEAKAAAIIKLCLADDVMYHVMDEESLAAIWLKLESRYMSKLLTNKLYLKQKLYDLKMAEGSYLSRHINVFNQIISDLKRIDMKFEDKALMLLNSLPASSMSVNSGSVLMGNDASCKVAGIGNIIIKMFDGVVRTLCDVRHVSDLRKNLISLGTLDCNGFSYKSTSGVMKVSKGAMRVMKSMVLWHMRLGHMGERGMMELQKRNLLKGIKTCLEKNFWAEAVNMACYLINRSPRAALDGKEAKEV</sequence>